<sequence length="488" mass="52821">MSVRSLSDVPEEGRFTPTSPTLNSPYSLQGNPAASSTSTFNAPPASQQHPQVPAPPPTPSNLTSVPPVPPIPATATASAGRTGPAGPKKSSSVRTLGRASNEALNLPVGSTSSSKRSHPPIPSPNTPGNTPIPGTPTGKDGKTVRGTRTLQKFRSTPRLPHDREAELAPSTLMYWSRAPVYGAMPMRTMRAHSVTLVDTTAWIFGGCDDKDCSKDIYCFDTETMQWSHPDTTGTIPPPCRAHTSTLVDRKLVIFGGGQGPTYYDSVYILDTTTRRWTKPSLPEPTPASRRAHTAVLYKNRIWVFGGGNGMTALNDVWTLDISNFGKLRWQEMPIPGRKPPPRGYHTANLIGNVMIIVGGSDGKECFSDTWCLNLDTLIWSQVKPQPAYRRLSHSSTQVGSYLFVMGGHTGTEYTSEVLLFNLVSLQYENRTILGKPPSARGYHAALLADSRLFLFGGYNGVNAYDDVHILDLAAGAYLPQVTSFNIEA</sequence>
<name>A0ACD3ADE3_9AGAR</name>
<accession>A0ACD3ADE3</accession>
<dbReference type="EMBL" id="ML208516">
    <property type="protein sequence ID" value="TFK63571.1"/>
    <property type="molecule type" value="Genomic_DNA"/>
</dbReference>
<evidence type="ECO:0000313" key="1">
    <source>
        <dbReference type="EMBL" id="TFK63571.1"/>
    </source>
</evidence>
<protein>
    <submittedName>
        <fullName evidence="1">Galactose oxidase</fullName>
    </submittedName>
</protein>
<evidence type="ECO:0000313" key="2">
    <source>
        <dbReference type="Proteomes" id="UP000308600"/>
    </source>
</evidence>
<organism evidence="1 2">
    <name type="scientific">Pluteus cervinus</name>
    <dbReference type="NCBI Taxonomy" id="181527"/>
    <lineage>
        <taxon>Eukaryota</taxon>
        <taxon>Fungi</taxon>
        <taxon>Dikarya</taxon>
        <taxon>Basidiomycota</taxon>
        <taxon>Agaricomycotina</taxon>
        <taxon>Agaricomycetes</taxon>
        <taxon>Agaricomycetidae</taxon>
        <taxon>Agaricales</taxon>
        <taxon>Pluteineae</taxon>
        <taxon>Pluteaceae</taxon>
        <taxon>Pluteus</taxon>
    </lineage>
</organism>
<dbReference type="Proteomes" id="UP000308600">
    <property type="component" value="Unassembled WGS sequence"/>
</dbReference>
<proteinExistence type="predicted"/>
<keyword evidence="2" id="KW-1185">Reference proteome</keyword>
<reference evidence="1 2" key="1">
    <citation type="journal article" date="2019" name="Nat. Ecol. Evol.">
        <title>Megaphylogeny resolves global patterns of mushroom evolution.</title>
        <authorList>
            <person name="Varga T."/>
            <person name="Krizsan K."/>
            <person name="Foldi C."/>
            <person name="Dima B."/>
            <person name="Sanchez-Garcia M."/>
            <person name="Sanchez-Ramirez S."/>
            <person name="Szollosi G.J."/>
            <person name="Szarkandi J.G."/>
            <person name="Papp V."/>
            <person name="Albert L."/>
            <person name="Andreopoulos W."/>
            <person name="Angelini C."/>
            <person name="Antonin V."/>
            <person name="Barry K.W."/>
            <person name="Bougher N.L."/>
            <person name="Buchanan P."/>
            <person name="Buyck B."/>
            <person name="Bense V."/>
            <person name="Catcheside P."/>
            <person name="Chovatia M."/>
            <person name="Cooper J."/>
            <person name="Damon W."/>
            <person name="Desjardin D."/>
            <person name="Finy P."/>
            <person name="Geml J."/>
            <person name="Haridas S."/>
            <person name="Hughes K."/>
            <person name="Justo A."/>
            <person name="Karasinski D."/>
            <person name="Kautmanova I."/>
            <person name="Kiss B."/>
            <person name="Kocsube S."/>
            <person name="Kotiranta H."/>
            <person name="LaButti K.M."/>
            <person name="Lechner B.E."/>
            <person name="Liimatainen K."/>
            <person name="Lipzen A."/>
            <person name="Lukacs Z."/>
            <person name="Mihaltcheva S."/>
            <person name="Morgado L.N."/>
            <person name="Niskanen T."/>
            <person name="Noordeloos M.E."/>
            <person name="Ohm R.A."/>
            <person name="Ortiz-Santana B."/>
            <person name="Ovrebo C."/>
            <person name="Racz N."/>
            <person name="Riley R."/>
            <person name="Savchenko A."/>
            <person name="Shiryaev A."/>
            <person name="Soop K."/>
            <person name="Spirin V."/>
            <person name="Szebenyi C."/>
            <person name="Tomsovsky M."/>
            <person name="Tulloss R.E."/>
            <person name="Uehling J."/>
            <person name="Grigoriev I.V."/>
            <person name="Vagvolgyi C."/>
            <person name="Papp T."/>
            <person name="Martin F.M."/>
            <person name="Miettinen O."/>
            <person name="Hibbett D.S."/>
            <person name="Nagy L.G."/>
        </authorList>
    </citation>
    <scope>NUCLEOTIDE SEQUENCE [LARGE SCALE GENOMIC DNA]</scope>
    <source>
        <strain evidence="1 2">NL-1719</strain>
    </source>
</reference>
<gene>
    <name evidence="1" type="ORF">BDN72DRAFT_872276</name>
</gene>